<keyword evidence="3" id="KW-1185">Reference proteome</keyword>
<dbReference type="AlphaFoldDB" id="A0AAD3S8P4"/>
<feature type="compositionally biased region" description="Polar residues" evidence="1">
    <location>
        <begin position="41"/>
        <end position="69"/>
    </location>
</feature>
<feature type="region of interest" description="Disordered" evidence="1">
    <location>
        <begin position="37"/>
        <end position="69"/>
    </location>
</feature>
<sequence>MGNSRNCRILHPGAWPPRVIILHIKPAPFFQQLPAKVANRGHQQASNKRQTGSDCNRSPNHNQHQQTKHLLQCIKPKFMRSAEQRNPVAAPENRDILNQQKTWQQSFTCRFTTAAKLQEPHSHSISNSTPFIHRKEEKRASAKGINAEFSKATQAQPNSHTSTTSDRHTVTPKQLLIQLLEAGGLKMNADEKARVTESEPTTPTPGSTLDRAKC</sequence>
<evidence type="ECO:0000256" key="1">
    <source>
        <dbReference type="SAM" id="MobiDB-lite"/>
    </source>
</evidence>
<evidence type="ECO:0000313" key="3">
    <source>
        <dbReference type="Proteomes" id="UP001279734"/>
    </source>
</evidence>
<name>A0AAD3S8P4_NEPGR</name>
<feature type="compositionally biased region" description="Low complexity" evidence="1">
    <location>
        <begin position="198"/>
        <end position="208"/>
    </location>
</feature>
<feature type="region of interest" description="Disordered" evidence="1">
    <location>
        <begin position="190"/>
        <end position="214"/>
    </location>
</feature>
<evidence type="ECO:0000313" key="2">
    <source>
        <dbReference type="EMBL" id="GMH06081.1"/>
    </source>
</evidence>
<organism evidence="2 3">
    <name type="scientific">Nepenthes gracilis</name>
    <name type="common">Slender pitcher plant</name>
    <dbReference type="NCBI Taxonomy" id="150966"/>
    <lineage>
        <taxon>Eukaryota</taxon>
        <taxon>Viridiplantae</taxon>
        <taxon>Streptophyta</taxon>
        <taxon>Embryophyta</taxon>
        <taxon>Tracheophyta</taxon>
        <taxon>Spermatophyta</taxon>
        <taxon>Magnoliopsida</taxon>
        <taxon>eudicotyledons</taxon>
        <taxon>Gunneridae</taxon>
        <taxon>Pentapetalae</taxon>
        <taxon>Caryophyllales</taxon>
        <taxon>Nepenthaceae</taxon>
        <taxon>Nepenthes</taxon>
    </lineage>
</organism>
<dbReference type="Proteomes" id="UP001279734">
    <property type="component" value="Unassembled WGS sequence"/>
</dbReference>
<dbReference type="EMBL" id="BSYO01000006">
    <property type="protein sequence ID" value="GMH06081.1"/>
    <property type="molecule type" value="Genomic_DNA"/>
</dbReference>
<gene>
    <name evidence="2" type="ORF">Nepgr_007921</name>
</gene>
<feature type="region of interest" description="Disordered" evidence="1">
    <location>
        <begin position="149"/>
        <end position="171"/>
    </location>
</feature>
<proteinExistence type="predicted"/>
<accession>A0AAD3S8P4</accession>
<comment type="caution">
    <text evidence="2">The sequence shown here is derived from an EMBL/GenBank/DDBJ whole genome shotgun (WGS) entry which is preliminary data.</text>
</comment>
<protein>
    <submittedName>
        <fullName evidence="2">Uncharacterized protein</fullName>
    </submittedName>
</protein>
<feature type="compositionally biased region" description="Polar residues" evidence="1">
    <location>
        <begin position="151"/>
        <end position="164"/>
    </location>
</feature>
<reference evidence="2" key="1">
    <citation type="submission" date="2023-05" db="EMBL/GenBank/DDBJ databases">
        <title>Nepenthes gracilis genome sequencing.</title>
        <authorList>
            <person name="Fukushima K."/>
        </authorList>
    </citation>
    <scope>NUCLEOTIDE SEQUENCE</scope>
    <source>
        <strain evidence="2">SING2019-196</strain>
    </source>
</reference>